<organism evidence="11 12">
    <name type="scientific">Streptomyces aureoversilis</name>
    <dbReference type="NCBI Taxonomy" id="67277"/>
    <lineage>
        <taxon>Bacteria</taxon>
        <taxon>Bacillati</taxon>
        <taxon>Actinomycetota</taxon>
        <taxon>Actinomycetes</taxon>
        <taxon>Kitasatosporales</taxon>
        <taxon>Streptomycetaceae</taxon>
        <taxon>Streptomyces</taxon>
    </lineage>
</organism>
<dbReference type="CDD" id="cd03228">
    <property type="entry name" value="ABCC_MRP_Like"/>
    <property type="match status" value="1"/>
</dbReference>
<dbReference type="PROSITE" id="PS50929">
    <property type="entry name" value="ABC_TM1F"/>
    <property type="match status" value="1"/>
</dbReference>
<comment type="subcellular location">
    <subcellularLocation>
        <location evidence="1">Cell membrane</location>
        <topology evidence="1">Multi-pass membrane protein</topology>
    </subcellularLocation>
</comment>
<dbReference type="GO" id="GO:0005524">
    <property type="term" value="F:ATP binding"/>
    <property type="evidence" value="ECO:0007669"/>
    <property type="project" value="UniProtKB-KW"/>
</dbReference>
<dbReference type="Pfam" id="PF00664">
    <property type="entry name" value="ABC_membrane"/>
    <property type="match status" value="1"/>
</dbReference>
<dbReference type="EMBL" id="JBHSKJ010000004">
    <property type="protein sequence ID" value="MFC5144787.1"/>
    <property type="molecule type" value="Genomic_DNA"/>
</dbReference>
<feature type="region of interest" description="Disordered" evidence="7">
    <location>
        <begin position="328"/>
        <end position="350"/>
    </location>
</feature>
<dbReference type="PANTHER" id="PTHR24221:SF423">
    <property type="entry name" value="ABC TRANSPORTER"/>
    <property type="match status" value="1"/>
</dbReference>
<accession>A0ABV9ZTX6</accession>
<dbReference type="PROSITE" id="PS50893">
    <property type="entry name" value="ABC_TRANSPORTER_2"/>
    <property type="match status" value="1"/>
</dbReference>
<evidence type="ECO:0000259" key="9">
    <source>
        <dbReference type="PROSITE" id="PS50893"/>
    </source>
</evidence>
<gene>
    <name evidence="11" type="ORF">ACFPP6_08885</name>
</gene>
<evidence type="ECO:0000256" key="4">
    <source>
        <dbReference type="ARBA" id="ARBA00022840"/>
    </source>
</evidence>
<dbReference type="SUPFAM" id="SSF52540">
    <property type="entry name" value="P-loop containing nucleoside triphosphate hydrolases"/>
    <property type="match status" value="1"/>
</dbReference>
<dbReference type="Gene3D" id="3.40.50.300">
    <property type="entry name" value="P-loop containing nucleotide triphosphate hydrolases"/>
    <property type="match status" value="1"/>
</dbReference>
<sequence>MRPPRLLPELIRLQAPLYCTVTLMWLLWRAGTFEVGLLLRDFFDLLSAGSTGSAAWGLVAAVAAIEAARMTLQFGVVLGRLEPRLLHHASVSLRTSLMRSILSRPGAQVPCGSTGEALTILSADVDDVGSFVSWSPVNIGRWMFASAAVLMMLSTDALITVGMVVPLVLATAAGRLVTARFLAYRKANREATAVAGGALRDTFAAVQGVQAAQAERGVGAHLSRLYRRRSALAAREELFASLRTMLLTNGGALSTGLLLMLGAGRIRGGGFTVGELVMFTYYLQFLNEAVSTFGMFSAKYHRAVVAAEHMTRALGDAHVLAAHHRAPFPARARSTEKPSGRPAPRPPDDSLRHLAARALTYRYPGSGRGVTGVDLTLERGTLTVITGPVGSGKTTLLRLLLGLLPADDGVLHWNGREVTDPAAFMVPPRCAYTPQSPRLFSGSIRDNITLGPGRDAADLESAIECAVLGPDLKLLEAGPDTLLGAAGLGLSGGQVHRVATARMLVRRPDLLVCDDLSSALDTDTEHLLWNRVLGGPRGREGTALVVTHRPALLRRADRIVVLREGAVAGCGRLPELLASCPEMRRLWHLNP</sequence>
<keyword evidence="3" id="KW-0547">Nucleotide-binding</keyword>
<keyword evidence="6 8" id="KW-0472">Membrane</keyword>
<dbReference type="InterPro" id="IPR039421">
    <property type="entry name" value="Type_1_exporter"/>
</dbReference>
<evidence type="ECO:0000256" key="6">
    <source>
        <dbReference type="ARBA" id="ARBA00023136"/>
    </source>
</evidence>
<keyword evidence="12" id="KW-1185">Reference proteome</keyword>
<feature type="domain" description="ABC transmembrane type-1" evidence="10">
    <location>
        <begin position="37"/>
        <end position="302"/>
    </location>
</feature>
<dbReference type="Proteomes" id="UP001596222">
    <property type="component" value="Unassembled WGS sequence"/>
</dbReference>
<evidence type="ECO:0000256" key="7">
    <source>
        <dbReference type="SAM" id="MobiDB-lite"/>
    </source>
</evidence>
<dbReference type="Gene3D" id="1.20.1560.10">
    <property type="entry name" value="ABC transporter type 1, transmembrane domain"/>
    <property type="match status" value="1"/>
</dbReference>
<evidence type="ECO:0000259" key="10">
    <source>
        <dbReference type="PROSITE" id="PS50929"/>
    </source>
</evidence>
<dbReference type="RefSeq" id="WP_382038854.1">
    <property type="nucleotide sequence ID" value="NZ_JBHSKJ010000004.1"/>
</dbReference>
<dbReference type="PANTHER" id="PTHR24221">
    <property type="entry name" value="ATP-BINDING CASSETTE SUB-FAMILY B"/>
    <property type="match status" value="1"/>
</dbReference>
<evidence type="ECO:0000256" key="5">
    <source>
        <dbReference type="ARBA" id="ARBA00022989"/>
    </source>
</evidence>
<comment type="caution">
    <text evidence="11">The sequence shown here is derived from an EMBL/GenBank/DDBJ whole genome shotgun (WGS) entry which is preliminary data.</text>
</comment>
<evidence type="ECO:0000256" key="1">
    <source>
        <dbReference type="ARBA" id="ARBA00004651"/>
    </source>
</evidence>
<feature type="transmembrane region" description="Helical" evidence="8">
    <location>
        <begin position="142"/>
        <end position="169"/>
    </location>
</feature>
<dbReference type="InterPro" id="IPR003593">
    <property type="entry name" value="AAA+_ATPase"/>
</dbReference>
<dbReference type="SMART" id="SM00382">
    <property type="entry name" value="AAA"/>
    <property type="match status" value="1"/>
</dbReference>
<evidence type="ECO:0000256" key="8">
    <source>
        <dbReference type="SAM" id="Phobius"/>
    </source>
</evidence>
<dbReference type="InterPro" id="IPR011527">
    <property type="entry name" value="ABC1_TM_dom"/>
</dbReference>
<evidence type="ECO:0000256" key="3">
    <source>
        <dbReference type="ARBA" id="ARBA00022741"/>
    </source>
</evidence>
<protein>
    <submittedName>
        <fullName evidence="11">ATP-binding cassette domain-containing protein</fullName>
    </submittedName>
</protein>
<reference evidence="12" key="1">
    <citation type="journal article" date="2019" name="Int. J. Syst. Evol. Microbiol.">
        <title>The Global Catalogue of Microorganisms (GCM) 10K type strain sequencing project: providing services to taxonomists for standard genome sequencing and annotation.</title>
        <authorList>
            <consortium name="The Broad Institute Genomics Platform"/>
            <consortium name="The Broad Institute Genome Sequencing Center for Infectious Disease"/>
            <person name="Wu L."/>
            <person name="Ma J."/>
        </authorList>
    </citation>
    <scope>NUCLEOTIDE SEQUENCE [LARGE SCALE GENOMIC DNA]</scope>
    <source>
        <strain evidence="12">CGMCC 4.1641</strain>
    </source>
</reference>
<evidence type="ECO:0000313" key="12">
    <source>
        <dbReference type="Proteomes" id="UP001596222"/>
    </source>
</evidence>
<dbReference type="InterPro" id="IPR003439">
    <property type="entry name" value="ABC_transporter-like_ATP-bd"/>
</dbReference>
<keyword evidence="2 8" id="KW-0812">Transmembrane</keyword>
<dbReference type="InterPro" id="IPR036640">
    <property type="entry name" value="ABC1_TM_sf"/>
</dbReference>
<dbReference type="SUPFAM" id="SSF90123">
    <property type="entry name" value="ABC transporter transmembrane region"/>
    <property type="match status" value="1"/>
</dbReference>
<proteinExistence type="predicted"/>
<dbReference type="Pfam" id="PF00005">
    <property type="entry name" value="ABC_tran"/>
    <property type="match status" value="1"/>
</dbReference>
<evidence type="ECO:0000313" key="11">
    <source>
        <dbReference type="EMBL" id="MFC5144787.1"/>
    </source>
</evidence>
<evidence type="ECO:0000256" key="2">
    <source>
        <dbReference type="ARBA" id="ARBA00022692"/>
    </source>
</evidence>
<keyword evidence="4 11" id="KW-0067">ATP-binding</keyword>
<feature type="domain" description="ABC transporter" evidence="9">
    <location>
        <begin position="354"/>
        <end position="589"/>
    </location>
</feature>
<dbReference type="InterPro" id="IPR027417">
    <property type="entry name" value="P-loop_NTPase"/>
</dbReference>
<name>A0ABV9ZTX6_9ACTN</name>
<keyword evidence="5 8" id="KW-1133">Transmembrane helix</keyword>